<reference evidence="6 7" key="1">
    <citation type="submission" date="2020-03" db="EMBL/GenBank/DDBJ databases">
        <title>WGS of the type strain of Planosporangium spp.</title>
        <authorList>
            <person name="Thawai C."/>
        </authorList>
    </citation>
    <scope>NUCLEOTIDE SEQUENCE [LARGE SCALE GENOMIC DNA]</scope>
    <source>
        <strain evidence="6 7">TBRC 5610</strain>
    </source>
</reference>
<proteinExistence type="inferred from homology"/>
<keyword evidence="7" id="KW-1185">Reference proteome</keyword>
<dbReference type="InterPro" id="IPR029154">
    <property type="entry name" value="HIBADH-like_NADP-bd"/>
</dbReference>
<dbReference type="SUPFAM" id="SSF51735">
    <property type="entry name" value="NAD(P)-binding Rossmann-fold domains"/>
    <property type="match status" value="1"/>
</dbReference>
<evidence type="ECO:0000256" key="3">
    <source>
        <dbReference type="ARBA" id="ARBA00023027"/>
    </source>
</evidence>
<protein>
    <submittedName>
        <fullName evidence="6">NAD(P)-dependent oxidoreductase</fullName>
    </submittedName>
</protein>
<dbReference type="InterPro" id="IPR008927">
    <property type="entry name" value="6-PGluconate_DH-like_C_sf"/>
</dbReference>
<dbReference type="Gene3D" id="3.40.50.720">
    <property type="entry name" value="NAD(P)-binding Rossmann-like Domain"/>
    <property type="match status" value="1"/>
</dbReference>
<dbReference type="InterPro" id="IPR013328">
    <property type="entry name" value="6PGD_dom2"/>
</dbReference>
<dbReference type="RefSeq" id="WP_167928919.1">
    <property type="nucleotide sequence ID" value="NZ_JAATVY010000042.1"/>
</dbReference>
<sequence>MTMAVLGTGIMGSAMARNWLRAGETVRVWNRTRAKAEPLIEAGAEVADDPGAAVDGVDVIVTMLYDVDAVAEAIEAAGDRIPAGALWLQTSTVGIDGAQRLADLAERYRLSYVDVPVVGTKEPAEQGKLTALASGPDELRDRVEALLRPIASKALWLGPAGTGSRMKLVANTWVLTATAGVSNAIALADALGLDGTDFLDVISGGPLDLRYAHVKGAQMMRREFPASFPVSGALKDATLILAAGESAGVDLAAVEAARRLLDAVAERSHRDDDMSAMYLAARRAV</sequence>
<feature type="domain" description="3-hydroxyisobutyrate dehydrogenase-like NAD-binding" evidence="5">
    <location>
        <begin position="161"/>
        <end position="278"/>
    </location>
</feature>
<dbReference type="InterPro" id="IPR006115">
    <property type="entry name" value="6PGDH_NADP-bd"/>
</dbReference>
<dbReference type="Pfam" id="PF14833">
    <property type="entry name" value="NAD_binding_11"/>
    <property type="match status" value="1"/>
</dbReference>
<dbReference type="SUPFAM" id="SSF48179">
    <property type="entry name" value="6-phosphogluconate dehydrogenase C-terminal domain-like"/>
    <property type="match status" value="1"/>
</dbReference>
<dbReference type="PANTHER" id="PTHR43580">
    <property type="entry name" value="OXIDOREDUCTASE GLYR1-RELATED"/>
    <property type="match status" value="1"/>
</dbReference>
<organism evidence="6 7">
    <name type="scientific">Planosporangium thailandense</name>
    <dbReference type="NCBI Taxonomy" id="765197"/>
    <lineage>
        <taxon>Bacteria</taxon>
        <taxon>Bacillati</taxon>
        <taxon>Actinomycetota</taxon>
        <taxon>Actinomycetes</taxon>
        <taxon>Micromonosporales</taxon>
        <taxon>Micromonosporaceae</taxon>
        <taxon>Planosporangium</taxon>
    </lineage>
</organism>
<comment type="caution">
    <text evidence="6">The sequence shown here is derived from an EMBL/GenBank/DDBJ whole genome shotgun (WGS) entry which is preliminary data.</text>
</comment>
<dbReference type="Gene3D" id="1.10.1040.10">
    <property type="entry name" value="N-(1-d-carboxylethyl)-l-norvaline Dehydrogenase, domain 2"/>
    <property type="match status" value="1"/>
</dbReference>
<dbReference type="PIRSF" id="PIRSF000103">
    <property type="entry name" value="HIBADH"/>
    <property type="match status" value="1"/>
</dbReference>
<keyword evidence="3" id="KW-0520">NAD</keyword>
<keyword evidence="2" id="KW-0560">Oxidoreductase</keyword>
<accession>A0ABX0Y9Y0</accession>
<dbReference type="Pfam" id="PF03446">
    <property type="entry name" value="NAD_binding_2"/>
    <property type="match status" value="1"/>
</dbReference>
<dbReference type="InterPro" id="IPR051265">
    <property type="entry name" value="HIBADH-related_NP60_sf"/>
</dbReference>
<dbReference type="Proteomes" id="UP000722989">
    <property type="component" value="Unassembled WGS sequence"/>
</dbReference>
<evidence type="ECO:0000259" key="4">
    <source>
        <dbReference type="Pfam" id="PF03446"/>
    </source>
</evidence>
<dbReference type="EMBL" id="JAATVY010000042">
    <property type="protein sequence ID" value="NJC74019.1"/>
    <property type="molecule type" value="Genomic_DNA"/>
</dbReference>
<dbReference type="PANTHER" id="PTHR43580:SF2">
    <property type="entry name" value="CYTOKINE-LIKE NUCLEAR FACTOR N-PAC"/>
    <property type="match status" value="1"/>
</dbReference>
<evidence type="ECO:0000256" key="2">
    <source>
        <dbReference type="ARBA" id="ARBA00023002"/>
    </source>
</evidence>
<dbReference type="InterPro" id="IPR015815">
    <property type="entry name" value="HIBADH-related"/>
</dbReference>
<evidence type="ECO:0000256" key="1">
    <source>
        <dbReference type="ARBA" id="ARBA00009080"/>
    </source>
</evidence>
<evidence type="ECO:0000259" key="5">
    <source>
        <dbReference type="Pfam" id="PF14833"/>
    </source>
</evidence>
<evidence type="ECO:0000313" key="6">
    <source>
        <dbReference type="EMBL" id="NJC74019.1"/>
    </source>
</evidence>
<dbReference type="InterPro" id="IPR036291">
    <property type="entry name" value="NAD(P)-bd_dom_sf"/>
</dbReference>
<gene>
    <name evidence="6" type="ORF">HC031_30540</name>
</gene>
<name>A0ABX0Y9Y0_9ACTN</name>
<feature type="domain" description="6-phosphogluconate dehydrogenase NADP-binding" evidence="4">
    <location>
        <begin position="3"/>
        <end position="158"/>
    </location>
</feature>
<evidence type="ECO:0000313" key="7">
    <source>
        <dbReference type="Proteomes" id="UP000722989"/>
    </source>
</evidence>
<comment type="similarity">
    <text evidence="1">Belongs to the HIBADH-related family.</text>
</comment>